<evidence type="ECO:0000313" key="1">
    <source>
        <dbReference type="EMBL" id="ARV77203.1"/>
    </source>
</evidence>
<proteinExistence type="predicted"/>
<organism evidence="1 2">
    <name type="scientific">Pseudomonas phage Noxifer</name>
    <dbReference type="NCBI Taxonomy" id="2006684"/>
    <lineage>
        <taxon>Viruses</taxon>
        <taxon>Duplodnaviria</taxon>
        <taxon>Heunggongvirae</taxon>
        <taxon>Uroviricota</taxon>
        <taxon>Caudoviricetes</taxon>
        <taxon>Chimalliviridae</taxon>
        <taxon>Noxifervirus</taxon>
        <taxon>Noxifervirus noxifer</taxon>
    </lineage>
</organism>
<dbReference type="EMBL" id="MF063068">
    <property type="protein sequence ID" value="ARV77203.1"/>
    <property type="molecule type" value="Genomic_DNA"/>
</dbReference>
<keyword evidence="2" id="KW-1185">Reference proteome</keyword>
<gene>
    <name evidence="1" type="ORF">NOXIFER_32</name>
</gene>
<accession>A0A1Y0SZJ7</accession>
<name>A0A1Y0SZJ7_9CAUD</name>
<evidence type="ECO:0000313" key="2">
    <source>
        <dbReference type="Proteomes" id="UP000224829"/>
    </source>
</evidence>
<protein>
    <submittedName>
        <fullName evidence="1">Uncharacterized protein</fullName>
    </submittedName>
</protein>
<reference evidence="1 2" key="1">
    <citation type="submission" date="2017-05" db="EMBL/GenBank/DDBJ databases">
        <authorList>
            <person name="Song R."/>
            <person name="Chenine A.L."/>
            <person name="Ruprecht R.M."/>
        </authorList>
    </citation>
    <scope>NUCLEOTIDE SEQUENCE [LARGE SCALE GENOMIC DNA]</scope>
</reference>
<dbReference type="Proteomes" id="UP000224829">
    <property type="component" value="Segment"/>
</dbReference>
<dbReference type="OrthoDB" id="25876at10239"/>
<sequence length="163" mass="18932">MGKSSANQIDEVIASHLELNLFQFQITIKHTLTLNRILRGLLFAYSKDGVTYYDTVPLITECNGLRIRLPKFAMHPSIRKRIAAHQYQRWYVYDSDTLYPLQMAKPSVLEATYPFKVNDDVLYRTQIAYLEETMFLRKKSLLALRPIKHGWGVTLRVPLLDTA</sequence>